<feature type="transmembrane region" description="Helical" evidence="1">
    <location>
        <begin position="87"/>
        <end position="110"/>
    </location>
</feature>
<evidence type="ECO:0000313" key="2">
    <source>
        <dbReference type="EMBL" id="TYL90108.1"/>
    </source>
</evidence>
<reference evidence="2 3" key="1">
    <citation type="submission" date="2019-08" db="EMBL/GenBank/DDBJ databases">
        <title>Bradyrhizobium hipponensis sp. nov., a rhizobium isolated from a Lupinus angustifolius root nodule in Tunisia.</title>
        <authorList>
            <person name="Off K."/>
            <person name="Rejili M."/>
            <person name="Mars M."/>
            <person name="Brachmann A."/>
            <person name="Marin M."/>
        </authorList>
    </citation>
    <scope>NUCLEOTIDE SEQUENCE [LARGE SCALE GENOMIC DNA]</scope>
    <source>
        <strain evidence="2 3">CTAW71</strain>
    </source>
</reference>
<evidence type="ECO:0000313" key="3">
    <source>
        <dbReference type="Proteomes" id="UP000324758"/>
    </source>
</evidence>
<keyword evidence="1" id="KW-1133">Transmembrane helix</keyword>
<proteinExistence type="predicted"/>
<keyword evidence="3" id="KW-1185">Reference proteome</keyword>
<protein>
    <recommendedName>
        <fullName evidence="4">DUF2569 domain-containing protein</fullName>
    </recommendedName>
</protein>
<name>A0A5D3K417_9BRAD</name>
<keyword evidence="1" id="KW-0472">Membrane</keyword>
<evidence type="ECO:0000256" key="1">
    <source>
        <dbReference type="SAM" id="Phobius"/>
    </source>
</evidence>
<dbReference type="Proteomes" id="UP000324758">
    <property type="component" value="Unassembled WGS sequence"/>
</dbReference>
<feature type="transmembrane region" description="Helical" evidence="1">
    <location>
        <begin position="122"/>
        <end position="148"/>
    </location>
</feature>
<feature type="transmembrane region" description="Helical" evidence="1">
    <location>
        <begin position="12"/>
        <end position="39"/>
    </location>
</feature>
<dbReference type="RefSeq" id="WP_148776466.1">
    <property type="nucleotide sequence ID" value="NZ_VSSS01000055.1"/>
</dbReference>
<dbReference type="AlphaFoldDB" id="A0A5D3K417"/>
<accession>A0A5D3K417</accession>
<comment type="caution">
    <text evidence="2">The sequence shown here is derived from an EMBL/GenBank/DDBJ whole genome shotgun (WGS) entry which is preliminary data.</text>
</comment>
<gene>
    <name evidence="2" type="ORF">FXB40_33105</name>
</gene>
<evidence type="ECO:0008006" key="4">
    <source>
        <dbReference type="Google" id="ProtNLM"/>
    </source>
</evidence>
<dbReference type="OrthoDB" id="9840747at2"/>
<organism evidence="2 3">
    <name type="scientific">Bradyrhizobium rifense</name>
    <dbReference type="NCBI Taxonomy" id="515499"/>
    <lineage>
        <taxon>Bacteria</taxon>
        <taxon>Pseudomonadati</taxon>
        <taxon>Pseudomonadota</taxon>
        <taxon>Alphaproteobacteria</taxon>
        <taxon>Hyphomicrobiales</taxon>
        <taxon>Nitrobacteraceae</taxon>
        <taxon>Bradyrhizobium</taxon>
    </lineage>
</organism>
<dbReference type="EMBL" id="VSSS01000055">
    <property type="protein sequence ID" value="TYL90108.1"/>
    <property type="molecule type" value="Genomic_DNA"/>
</dbReference>
<keyword evidence="1" id="KW-0812">Transmembrane</keyword>
<feature type="transmembrane region" description="Helical" evidence="1">
    <location>
        <begin position="51"/>
        <end position="75"/>
    </location>
</feature>
<sequence>MEKDRTGGMTAMAVLNIILGGIGILNGLFLLLGALYLMSELLRMGAFYIPIARLAFCLLILATGVVGLIAGLGIFRLRPWARALSLAYAGLLILSSVVSYLAVPMIATIGTYDIGSISADGLMRLIIFGAIYVALPVPYSVLLCVVFYKPAWKATFARGRTA</sequence>